<dbReference type="EMBL" id="JACIBU010000001">
    <property type="protein sequence ID" value="MBB3675196.1"/>
    <property type="molecule type" value="Genomic_DNA"/>
</dbReference>
<dbReference type="EMBL" id="QKNV01000014">
    <property type="protein sequence ID" value="PZA22989.1"/>
    <property type="molecule type" value="Genomic_DNA"/>
</dbReference>
<proteinExistence type="predicted"/>
<evidence type="ECO:0000313" key="4">
    <source>
        <dbReference type="Proteomes" id="UP000580718"/>
    </source>
</evidence>
<evidence type="ECO:0000313" key="1">
    <source>
        <dbReference type="EMBL" id="MBB3675196.1"/>
    </source>
</evidence>
<protein>
    <recommendedName>
        <fullName evidence="5">DUF559 domain-containing protein</fullName>
    </recommendedName>
</protein>
<comment type="caution">
    <text evidence="2">The sequence shown here is derived from an EMBL/GenBank/DDBJ whole genome shotgun (WGS) entry which is preliminary data.</text>
</comment>
<name>A0A323VEE4_9ACTN</name>
<evidence type="ECO:0000313" key="3">
    <source>
        <dbReference type="Proteomes" id="UP000247602"/>
    </source>
</evidence>
<organism evidence="2 3">
    <name type="scientific">Modestobacter versicolor</name>
    <dbReference type="NCBI Taxonomy" id="429133"/>
    <lineage>
        <taxon>Bacteria</taxon>
        <taxon>Bacillati</taxon>
        <taxon>Actinomycetota</taxon>
        <taxon>Actinomycetes</taxon>
        <taxon>Geodermatophilales</taxon>
        <taxon>Geodermatophilaceae</taxon>
        <taxon>Modestobacter</taxon>
    </lineage>
</organism>
<dbReference type="AlphaFoldDB" id="A0A323VEE4"/>
<dbReference type="Proteomes" id="UP000247602">
    <property type="component" value="Unassembled WGS sequence"/>
</dbReference>
<dbReference type="RefSeq" id="WP_110550705.1">
    <property type="nucleotide sequence ID" value="NZ_JACIBU010000001.1"/>
</dbReference>
<sequence length="290" mass="31062">MPPTAAAPAQLRGRVFRGSAAVRAGLLTPDQLRSSPWRRLYRDVYVPSDVPVDHLVRTRAAVLLLPGAVVTGRSAAVLWGVPLAGDDDPVELSLPSGARQVRVAGVRVRRRDLAPPEVTRRARLAVTTPEATAVDLAASLPDDEGVVAVDMVVGSGTADLTRVRAVAAGRTGPGSRRARTVCALADGLAGSPQETRLRMVLVRSPPPAPVAQFGVLVDGRFVARVDFGWPARRVALEYDGLWHAEPGQFRRDRERLNRLTAAGWRVVFATAADLRDPTALLARLAVELAR</sequence>
<reference evidence="1 4" key="2">
    <citation type="submission" date="2020-08" db="EMBL/GenBank/DDBJ databases">
        <title>Sequencing the genomes of 1000 actinobacteria strains.</title>
        <authorList>
            <person name="Klenk H.-P."/>
        </authorList>
    </citation>
    <scope>NUCLEOTIDE SEQUENCE [LARGE SCALE GENOMIC DNA]</scope>
    <source>
        <strain evidence="1 4">DSM 16678</strain>
    </source>
</reference>
<dbReference type="SUPFAM" id="SSF52980">
    <property type="entry name" value="Restriction endonuclease-like"/>
    <property type="match status" value="1"/>
</dbReference>
<keyword evidence="3" id="KW-1185">Reference proteome</keyword>
<evidence type="ECO:0008006" key="5">
    <source>
        <dbReference type="Google" id="ProtNLM"/>
    </source>
</evidence>
<evidence type="ECO:0000313" key="2">
    <source>
        <dbReference type="EMBL" id="PZA22989.1"/>
    </source>
</evidence>
<reference evidence="2 3" key="1">
    <citation type="submission" date="2018-06" db="EMBL/GenBank/DDBJ databases">
        <title>Draft genome sequence of Modestobacter versicolor CP153-2.</title>
        <authorList>
            <person name="Gundlapally S.R."/>
        </authorList>
    </citation>
    <scope>NUCLEOTIDE SEQUENCE [LARGE SCALE GENOMIC DNA]</scope>
    <source>
        <strain evidence="2 3">CP153-2</strain>
    </source>
</reference>
<dbReference type="InterPro" id="IPR011335">
    <property type="entry name" value="Restrct_endonuc-II-like"/>
</dbReference>
<dbReference type="OrthoDB" id="3173471at2"/>
<gene>
    <name evidence="2" type="ORF">DMO24_02170</name>
    <name evidence="1" type="ORF">FHX36_000931</name>
</gene>
<dbReference type="Gene3D" id="3.40.960.10">
    <property type="entry name" value="VSR Endonuclease"/>
    <property type="match status" value="1"/>
</dbReference>
<accession>A0A323VEE4</accession>
<dbReference type="Proteomes" id="UP000580718">
    <property type="component" value="Unassembled WGS sequence"/>
</dbReference>